<name>A0AAV4D8S2_9GAST</name>
<evidence type="ECO:0000313" key="2">
    <source>
        <dbReference type="EMBL" id="GFO40460.1"/>
    </source>
</evidence>
<evidence type="ECO:0000256" key="1">
    <source>
        <dbReference type="SAM" id="MobiDB-lite"/>
    </source>
</evidence>
<protein>
    <submittedName>
        <fullName evidence="2">Uncharacterized protein</fullName>
    </submittedName>
</protein>
<dbReference type="AlphaFoldDB" id="A0AAV4D8S2"/>
<comment type="caution">
    <text evidence="2">The sequence shown here is derived from an EMBL/GenBank/DDBJ whole genome shotgun (WGS) entry which is preliminary data.</text>
</comment>
<organism evidence="2 3">
    <name type="scientific">Plakobranchus ocellatus</name>
    <dbReference type="NCBI Taxonomy" id="259542"/>
    <lineage>
        <taxon>Eukaryota</taxon>
        <taxon>Metazoa</taxon>
        <taxon>Spiralia</taxon>
        <taxon>Lophotrochozoa</taxon>
        <taxon>Mollusca</taxon>
        <taxon>Gastropoda</taxon>
        <taxon>Heterobranchia</taxon>
        <taxon>Euthyneura</taxon>
        <taxon>Panpulmonata</taxon>
        <taxon>Sacoglossa</taxon>
        <taxon>Placobranchoidea</taxon>
        <taxon>Plakobranchidae</taxon>
        <taxon>Plakobranchus</taxon>
    </lineage>
</organism>
<keyword evidence="3" id="KW-1185">Reference proteome</keyword>
<evidence type="ECO:0000313" key="3">
    <source>
        <dbReference type="Proteomes" id="UP000735302"/>
    </source>
</evidence>
<feature type="region of interest" description="Disordered" evidence="1">
    <location>
        <begin position="1"/>
        <end position="36"/>
    </location>
</feature>
<feature type="compositionally biased region" description="Basic and acidic residues" evidence="1">
    <location>
        <begin position="25"/>
        <end position="34"/>
    </location>
</feature>
<reference evidence="2 3" key="1">
    <citation type="journal article" date="2021" name="Elife">
        <title>Chloroplast acquisition without the gene transfer in kleptoplastic sea slugs, Plakobranchus ocellatus.</title>
        <authorList>
            <person name="Maeda T."/>
            <person name="Takahashi S."/>
            <person name="Yoshida T."/>
            <person name="Shimamura S."/>
            <person name="Takaki Y."/>
            <person name="Nagai Y."/>
            <person name="Toyoda A."/>
            <person name="Suzuki Y."/>
            <person name="Arimoto A."/>
            <person name="Ishii H."/>
            <person name="Satoh N."/>
            <person name="Nishiyama T."/>
            <person name="Hasebe M."/>
            <person name="Maruyama T."/>
            <person name="Minagawa J."/>
            <person name="Obokata J."/>
            <person name="Shigenobu S."/>
        </authorList>
    </citation>
    <scope>NUCLEOTIDE SEQUENCE [LARGE SCALE GENOMIC DNA]</scope>
</reference>
<dbReference type="EMBL" id="BLXT01007613">
    <property type="protein sequence ID" value="GFO40460.1"/>
    <property type="molecule type" value="Genomic_DNA"/>
</dbReference>
<sequence>MTARDGQESVPIATAESVSAQMVTTEKEGGEKFDSVTNREPLRLHLNNSFIEILRAVEHQMLPTMFNIRPPPSPSHSLQSSLTLRPAHFYDSMVLFFLFVYKSFGRL</sequence>
<gene>
    <name evidence="2" type="ORF">PoB_006696500</name>
</gene>
<dbReference type="Proteomes" id="UP000735302">
    <property type="component" value="Unassembled WGS sequence"/>
</dbReference>
<accession>A0AAV4D8S2</accession>
<proteinExistence type="predicted"/>